<reference evidence="1 2" key="1">
    <citation type="submission" date="2023-08" db="EMBL/GenBank/DDBJ databases">
        <authorList>
            <person name="Beyer A.R."/>
            <person name="Brown C."/>
            <person name="Garland D.S."/>
            <person name="Funderburk A."/>
            <person name="Uzochukwu B."/>
            <person name="Ko C."/>
            <person name="Russell D.A."/>
            <person name="Jacobs-Sera D."/>
            <person name="Hatfull G.F."/>
        </authorList>
    </citation>
    <scope>NUCLEOTIDE SEQUENCE [LARGE SCALE GENOMIC DNA]</scope>
</reference>
<sequence>MSSRYYMADRYPRINDETAREYEDRLMRLARSHRFTEVCGVNLHGDCRSADSCGCKCHEPHPDSDLVQDIIKLLCEVDSEGRSSEHDLTTTARGIIERVRREL</sequence>
<dbReference type="EMBL" id="OR475274">
    <property type="protein sequence ID" value="WNM67288.1"/>
    <property type="molecule type" value="Genomic_DNA"/>
</dbReference>
<name>A0AA96GVH7_9CAUD</name>
<organism evidence="1 2">
    <name type="scientific">Arthrobacter phage Wyborn</name>
    <dbReference type="NCBI Taxonomy" id="3059067"/>
    <lineage>
        <taxon>Viruses</taxon>
        <taxon>Duplodnaviria</taxon>
        <taxon>Heunggongvirae</taxon>
        <taxon>Uroviricota</taxon>
        <taxon>Caudoviricetes</taxon>
        <taxon>Berryhillviridae</taxon>
        <taxon>Sicariusvirus</taxon>
        <taxon>Sicariusvirus wyborn</taxon>
    </lineage>
</organism>
<accession>A0AA96GVH7</accession>
<gene>
    <name evidence="1" type="primary">45</name>
    <name evidence="1" type="ORF">SEA_WYBORN_45</name>
</gene>
<evidence type="ECO:0000313" key="1">
    <source>
        <dbReference type="EMBL" id="WNM67288.1"/>
    </source>
</evidence>
<keyword evidence="2" id="KW-1185">Reference proteome</keyword>
<protein>
    <submittedName>
        <fullName evidence="1">Uncharacterized protein</fullName>
    </submittedName>
</protein>
<evidence type="ECO:0000313" key="2">
    <source>
        <dbReference type="Proteomes" id="UP001303667"/>
    </source>
</evidence>
<dbReference type="Proteomes" id="UP001303667">
    <property type="component" value="Segment"/>
</dbReference>
<proteinExistence type="predicted"/>